<feature type="region of interest" description="Disordered" evidence="1">
    <location>
        <begin position="52"/>
        <end position="75"/>
    </location>
</feature>
<evidence type="ECO:0000256" key="1">
    <source>
        <dbReference type="SAM" id="MobiDB-lite"/>
    </source>
</evidence>
<protein>
    <submittedName>
        <fullName evidence="2">Uncharacterized protein</fullName>
    </submittedName>
</protein>
<feature type="compositionally biased region" description="Basic residues" evidence="1">
    <location>
        <begin position="52"/>
        <end position="66"/>
    </location>
</feature>
<dbReference type="HOGENOM" id="CLU_2669118_0_0_0"/>
<proteinExistence type="predicted"/>
<dbReference type="STRING" id="234267.Acid_3498"/>
<name>Q021B8_SOLUE</name>
<reference evidence="2" key="1">
    <citation type="submission" date="2006-10" db="EMBL/GenBank/DDBJ databases">
        <title>Complete sequence of Solibacter usitatus Ellin6076.</title>
        <authorList>
            <consortium name="US DOE Joint Genome Institute"/>
            <person name="Copeland A."/>
            <person name="Lucas S."/>
            <person name="Lapidus A."/>
            <person name="Barry K."/>
            <person name="Detter J.C."/>
            <person name="Glavina del Rio T."/>
            <person name="Hammon N."/>
            <person name="Israni S."/>
            <person name="Dalin E."/>
            <person name="Tice H."/>
            <person name="Pitluck S."/>
            <person name="Thompson L.S."/>
            <person name="Brettin T."/>
            <person name="Bruce D."/>
            <person name="Han C."/>
            <person name="Tapia R."/>
            <person name="Gilna P."/>
            <person name="Schmutz J."/>
            <person name="Larimer F."/>
            <person name="Land M."/>
            <person name="Hauser L."/>
            <person name="Kyrpides N."/>
            <person name="Mikhailova N."/>
            <person name="Janssen P.H."/>
            <person name="Kuske C.R."/>
            <person name="Richardson P."/>
        </authorList>
    </citation>
    <scope>NUCLEOTIDE SEQUENCE</scope>
    <source>
        <strain evidence="2">Ellin6076</strain>
    </source>
</reference>
<accession>Q021B8</accession>
<dbReference type="EMBL" id="CP000473">
    <property type="protein sequence ID" value="ABJ84471.1"/>
    <property type="molecule type" value="Genomic_DNA"/>
</dbReference>
<organism evidence="2">
    <name type="scientific">Solibacter usitatus (strain Ellin6076)</name>
    <dbReference type="NCBI Taxonomy" id="234267"/>
    <lineage>
        <taxon>Bacteria</taxon>
        <taxon>Pseudomonadati</taxon>
        <taxon>Acidobacteriota</taxon>
        <taxon>Terriglobia</taxon>
        <taxon>Bryobacterales</taxon>
        <taxon>Solibacteraceae</taxon>
        <taxon>Candidatus Solibacter</taxon>
    </lineage>
</organism>
<dbReference type="KEGG" id="sus:Acid_3498"/>
<sequence>MGDTEYLLEPAELESIVLGAADKAAESLGLRIAAPAKDFCYGNLCRRSIRQTRRAASKNAGRKSKRTLPPSSTLS</sequence>
<gene>
    <name evidence="2" type="ordered locus">Acid_3498</name>
</gene>
<evidence type="ECO:0000313" key="2">
    <source>
        <dbReference type="EMBL" id="ABJ84471.1"/>
    </source>
</evidence>
<dbReference type="AlphaFoldDB" id="Q021B8"/>
<dbReference type="InParanoid" id="Q021B8"/>